<feature type="region of interest" description="Disordered" evidence="8">
    <location>
        <begin position="312"/>
        <end position="343"/>
    </location>
</feature>
<evidence type="ECO:0000259" key="9">
    <source>
        <dbReference type="PROSITE" id="PS50109"/>
    </source>
</evidence>
<dbReference type="PANTHER" id="PTHR43711:SF1">
    <property type="entry name" value="HISTIDINE KINASE 1"/>
    <property type="match status" value="1"/>
</dbReference>
<feature type="domain" description="Histidine kinase" evidence="9">
    <location>
        <begin position="72"/>
        <end position="290"/>
    </location>
</feature>
<protein>
    <recommendedName>
        <fullName evidence="3">histidine kinase</fullName>
        <ecNumber evidence="3">2.7.13.3</ecNumber>
    </recommendedName>
</protein>
<comment type="subcellular location">
    <subcellularLocation>
        <location evidence="2">Cell membrane</location>
    </subcellularLocation>
</comment>
<evidence type="ECO:0000256" key="2">
    <source>
        <dbReference type="ARBA" id="ARBA00004236"/>
    </source>
</evidence>
<dbReference type="PANTHER" id="PTHR43711">
    <property type="entry name" value="TWO-COMPONENT HISTIDINE KINASE"/>
    <property type="match status" value="1"/>
</dbReference>
<dbReference type="SUPFAM" id="SSF47384">
    <property type="entry name" value="Homodimeric domain of signal transducing histidine kinase"/>
    <property type="match status" value="1"/>
</dbReference>
<evidence type="ECO:0000256" key="4">
    <source>
        <dbReference type="ARBA" id="ARBA00022553"/>
    </source>
</evidence>
<sequence length="343" mass="37118">MPIGVGRTCLGSLALTRSPGDPTWSDVERSTALDVGHDLGHAILNARAHRRERELLTELRELDAYKSGLIATVSHELRNPLSAVAGHLEILRSMRDAMPDGTDRSLAAMERGTSRLERIIEDLLTFSKVGDPGRVFAPAVIDLREVVRDVRELHDLPARRRRQRVEVELPDSPVLVRGLTGDLDTVVSNLVGNALKYSGEGTVVRLVLTQDAREVALTCTDQGLGISPADQRAVFGEFFRSADPAVRRQGGTGLGLAIVGRIVKRHRGRVTVTSEIGVGSTFRVVLPSVEEFERAAAEAAFEADLVAQVRGAHLDLPEDGQDDDRDDRDDDGPARAPLAGSGT</sequence>
<dbReference type="InterPro" id="IPR036097">
    <property type="entry name" value="HisK_dim/P_sf"/>
</dbReference>
<dbReference type="Pfam" id="PF00512">
    <property type="entry name" value="HisKA"/>
    <property type="match status" value="1"/>
</dbReference>
<evidence type="ECO:0000313" key="10">
    <source>
        <dbReference type="EMBL" id="QVT78271.1"/>
    </source>
</evidence>
<proteinExistence type="predicted"/>
<evidence type="ECO:0000256" key="1">
    <source>
        <dbReference type="ARBA" id="ARBA00000085"/>
    </source>
</evidence>
<dbReference type="PROSITE" id="PS50109">
    <property type="entry name" value="HIS_KIN"/>
    <property type="match status" value="1"/>
</dbReference>
<dbReference type="Proteomes" id="UP000679307">
    <property type="component" value="Chromosome"/>
</dbReference>
<gene>
    <name evidence="10" type="primary">rcsC_1</name>
    <name evidence="10" type="ORF">ENKNEFLB_00644</name>
</gene>
<organism evidence="10 11">
    <name type="scientific">Nocardioides aquaticus</name>
    <dbReference type="NCBI Taxonomy" id="160826"/>
    <lineage>
        <taxon>Bacteria</taxon>
        <taxon>Bacillati</taxon>
        <taxon>Actinomycetota</taxon>
        <taxon>Actinomycetes</taxon>
        <taxon>Propionibacteriales</taxon>
        <taxon>Nocardioidaceae</taxon>
        <taxon>Nocardioides</taxon>
    </lineage>
</organism>
<dbReference type="EC" id="2.7.13.3" evidence="3"/>
<dbReference type="InterPro" id="IPR003661">
    <property type="entry name" value="HisK_dim/P_dom"/>
</dbReference>
<keyword evidence="5 10" id="KW-0808">Transferase</keyword>
<keyword evidence="6 10" id="KW-0418">Kinase</keyword>
<dbReference type="GO" id="GO:0004673">
    <property type="term" value="F:protein histidine kinase activity"/>
    <property type="evidence" value="ECO:0007669"/>
    <property type="project" value="UniProtKB-EC"/>
</dbReference>
<dbReference type="SMART" id="SM00387">
    <property type="entry name" value="HATPase_c"/>
    <property type="match status" value="1"/>
</dbReference>
<dbReference type="InterPro" id="IPR005467">
    <property type="entry name" value="His_kinase_dom"/>
</dbReference>
<reference evidence="10 11" key="1">
    <citation type="submission" date="2021-05" db="EMBL/GenBank/DDBJ databases">
        <title>Complete genome of Nocardioides aquaticus KCTC 9944T isolated from meromictic and hypersaline Ekho Lake, Antarctica.</title>
        <authorList>
            <person name="Hwang K."/>
            <person name="Kim K.M."/>
            <person name="Choe H."/>
        </authorList>
    </citation>
    <scope>NUCLEOTIDE SEQUENCE [LARGE SCALE GENOMIC DNA]</scope>
    <source>
        <strain evidence="10 11">KCTC 9944</strain>
    </source>
</reference>
<name>A0ABX8EF45_9ACTN</name>
<dbReference type="Gene3D" id="1.10.287.130">
    <property type="match status" value="1"/>
</dbReference>
<evidence type="ECO:0000313" key="11">
    <source>
        <dbReference type="Proteomes" id="UP000679307"/>
    </source>
</evidence>
<dbReference type="EMBL" id="CP075371">
    <property type="protein sequence ID" value="QVT78271.1"/>
    <property type="molecule type" value="Genomic_DNA"/>
</dbReference>
<dbReference type="InterPro" id="IPR004358">
    <property type="entry name" value="Sig_transdc_His_kin-like_C"/>
</dbReference>
<keyword evidence="4" id="KW-0597">Phosphoprotein</keyword>
<evidence type="ECO:0000256" key="5">
    <source>
        <dbReference type="ARBA" id="ARBA00022679"/>
    </source>
</evidence>
<keyword evidence="11" id="KW-1185">Reference proteome</keyword>
<comment type="catalytic activity">
    <reaction evidence="1">
        <text>ATP + protein L-histidine = ADP + protein N-phospho-L-histidine.</text>
        <dbReference type="EC" id="2.7.13.3"/>
    </reaction>
</comment>
<dbReference type="Gene3D" id="3.30.565.10">
    <property type="entry name" value="Histidine kinase-like ATPase, C-terminal domain"/>
    <property type="match status" value="1"/>
</dbReference>
<keyword evidence="7" id="KW-0902">Two-component regulatory system</keyword>
<dbReference type="SUPFAM" id="SSF55874">
    <property type="entry name" value="ATPase domain of HSP90 chaperone/DNA topoisomerase II/histidine kinase"/>
    <property type="match status" value="1"/>
</dbReference>
<dbReference type="CDD" id="cd00082">
    <property type="entry name" value="HisKA"/>
    <property type="match status" value="1"/>
</dbReference>
<feature type="compositionally biased region" description="Acidic residues" evidence="8">
    <location>
        <begin position="317"/>
        <end position="330"/>
    </location>
</feature>
<evidence type="ECO:0000256" key="3">
    <source>
        <dbReference type="ARBA" id="ARBA00012438"/>
    </source>
</evidence>
<dbReference type="Pfam" id="PF02518">
    <property type="entry name" value="HATPase_c"/>
    <property type="match status" value="1"/>
</dbReference>
<dbReference type="InterPro" id="IPR036890">
    <property type="entry name" value="HATPase_C_sf"/>
</dbReference>
<evidence type="ECO:0000256" key="8">
    <source>
        <dbReference type="SAM" id="MobiDB-lite"/>
    </source>
</evidence>
<accession>A0ABX8EF45</accession>
<evidence type="ECO:0000256" key="6">
    <source>
        <dbReference type="ARBA" id="ARBA00022777"/>
    </source>
</evidence>
<evidence type="ECO:0000256" key="7">
    <source>
        <dbReference type="ARBA" id="ARBA00023012"/>
    </source>
</evidence>
<dbReference type="PRINTS" id="PR00344">
    <property type="entry name" value="BCTRLSENSOR"/>
</dbReference>
<dbReference type="SMART" id="SM00388">
    <property type="entry name" value="HisKA"/>
    <property type="match status" value="1"/>
</dbReference>
<dbReference type="InterPro" id="IPR050736">
    <property type="entry name" value="Sensor_HK_Regulatory"/>
</dbReference>
<feature type="compositionally biased region" description="Low complexity" evidence="8">
    <location>
        <begin position="334"/>
        <end position="343"/>
    </location>
</feature>
<dbReference type="InterPro" id="IPR003594">
    <property type="entry name" value="HATPase_dom"/>
</dbReference>